<dbReference type="STRING" id="1285928.SAMN04487894_104349"/>
<evidence type="ECO:0000313" key="2">
    <source>
        <dbReference type="EMBL" id="SDC89725.1"/>
    </source>
</evidence>
<sequence length="229" mass="25881">MRRFKLFMCCIGIIALPVISSCGKDKTAIKEKEVAAVDLLNYYMALEIRERDRVKLRLVCFPPDYDNIMAAWNGPGFGRLAVVTLSGNRFSFDVNGNSSDVFDFSFSKDDLGNLSLKGTTYKGVNAVQIQHVELFRTRDIPVWAGKTFRKVDGPYNHLAQYYFSQDRQKYYNVVGENGTNCYPKTSGIGFHNEHDNLLGVFVPAWKGDANIKMLLEDKNIVGVAGYKYN</sequence>
<protein>
    <submittedName>
        <fullName evidence="2">Uncharacterized protein</fullName>
    </submittedName>
</protein>
<keyword evidence="1" id="KW-0732">Signal</keyword>
<evidence type="ECO:0000256" key="1">
    <source>
        <dbReference type="SAM" id="SignalP"/>
    </source>
</evidence>
<reference evidence="3" key="1">
    <citation type="submission" date="2016-10" db="EMBL/GenBank/DDBJ databases">
        <authorList>
            <person name="Varghese N."/>
            <person name="Submissions S."/>
        </authorList>
    </citation>
    <scope>NUCLEOTIDE SEQUENCE [LARGE SCALE GENOMIC DNA]</scope>
    <source>
        <strain evidence="3">DSM 25811 / CCM 8410 / LMG 26954 / E90</strain>
    </source>
</reference>
<dbReference type="Proteomes" id="UP000198757">
    <property type="component" value="Unassembled WGS sequence"/>
</dbReference>
<name>A0A1G6QDG7_NIADE</name>
<dbReference type="AlphaFoldDB" id="A0A1G6QDG7"/>
<dbReference type="PROSITE" id="PS51257">
    <property type="entry name" value="PROKAR_LIPOPROTEIN"/>
    <property type="match status" value="1"/>
</dbReference>
<proteinExistence type="predicted"/>
<feature type="signal peptide" evidence="1">
    <location>
        <begin position="1"/>
        <end position="20"/>
    </location>
</feature>
<organism evidence="2 3">
    <name type="scientific">Niabella drilacis (strain DSM 25811 / CCM 8410 / CCUG 62505 / LMG 26954 / E90)</name>
    <dbReference type="NCBI Taxonomy" id="1285928"/>
    <lineage>
        <taxon>Bacteria</taxon>
        <taxon>Pseudomonadati</taxon>
        <taxon>Bacteroidota</taxon>
        <taxon>Chitinophagia</taxon>
        <taxon>Chitinophagales</taxon>
        <taxon>Chitinophagaceae</taxon>
        <taxon>Niabella</taxon>
    </lineage>
</organism>
<keyword evidence="3" id="KW-1185">Reference proteome</keyword>
<evidence type="ECO:0000313" key="3">
    <source>
        <dbReference type="Proteomes" id="UP000198757"/>
    </source>
</evidence>
<dbReference type="RefSeq" id="WP_090389953.1">
    <property type="nucleotide sequence ID" value="NZ_FMZO01000004.1"/>
</dbReference>
<accession>A0A1G6QDG7</accession>
<feature type="chain" id="PRO_5011483434" evidence="1">
    <location>
        <begin position="21"/>
        <end position="229"/>
    </location>
</feature>
<gene>
    <name evidence="2" type="ORF">SAMN04487894_104349</name>
</gene>
<dbReference type="EMBL" id="FMZO01000004">
    <property type="protein sequence ID" value="SDC89725.1"/>
    <property type="molecule type" value="Genomic_DNA"/>
</dbReference>